<dbReference type="RefSeq" id="WP_100919482.1">
    <property type="nucleotide sequence ID" value="NZ_CP020370.1"/>
</dbReference>
<feature type="transmembrane region" description="Helical" evidence="9">
    <location>
        <begin position="192"/>
        <end position="209"/>
    </location>
</feature>
<evidence type="ECO:0000256" key="7">
    <source>
        <dbReference type="ARBA" id="ARBA00023136"/>
    </source>
</evidence>
<feature type="transmembrane region" description="Helical" evidence="9">
    <location>
        <begin position="147"/>
        <end position="171"/>
    </location>
</feature>
<keyword evidence="5 9" id="KW-0812">Transmembrane</keyword>
<keyword evidence="6 9" id="KW-1133">Transmembrane helix</keyword>
<feature type="transmembrane region" description="Helical" evidence="9">
    <location>
        <begin position="80"/>
        <end position="101"/>
    </location>
</feature>
<dbReference type="InterPro" id="IPR004563">
    <property type="entry name" value="Apolipo_AcylTrfase"/>
</dbReference>
<dbReference type="PANTHER" id="PTHR38686:SF1">
    <property type="entry name" value="APOLIPOPROTEIN N-ACYLTRANSFERASE"/>
    <property type="match status" value="1"/>
</dbReference>
<dbReference type="PANTHER" id="PTHR38686">
    <property type="entry name" value="APOLIPOPROTEIN N-ACYLTRANSFERASE"/>
    <property type="match status" value="1"/>
</dbReference>
<evidence type="ECO:0000259" key="10">
    <source>
        <dbReference type="PROSITE" id="PS50263"/>
    </source>
</evidence>
<evidence type="ECO:0000313" key="11">
    <source>
        <dbReference type="EMBL" id="AUB81725.1"/>
    </source>
</evidence>
<dbReference type="NCBIfam" id="TIGR00546">
    <property type="entry name" value="lnt"/>
    <property type="match status" value="1"/>
</dbReference>
<dbReference type="GO" id="GO:0005886">
    <property type="term" value="C:plasma membrane"/>
    <property type="evidence" value="ECO:0007669"/>
    <property type="project" value="UniProtKB-SubCell"/>
</dbReference>
<keyword evidence="8 9" id="KW-0012">Acyltransferase</keyword>
<name>A0A2K8U852_9GAMM</name>
<dbReference type="Gene3D" id="3.60.110.10">
    <property type="entry name" value="Carbon-nitrogen hydrolase"/>
    <property type="match status" value="1"/>
</dbReference>
<dbReference type="UniPathway" id="UPA00666"/>
<keyword evidence="7 9" id="KW-0472">Membrane</keyword>
<dbReference type="AlphaFoldDB" id="A0A2K8U852"/>
<proteinExistence type="inferred from homology"/>
<evidence type="ECO:0000256" key="2">
    <source>
        <dbReference type="ARBA" id="ARBA00010065"/>
    </source>
</evidence>
<dbReference type="Pfam" id="PF20154">
    <property type="entry name" value="LNT_N"/>
    <property type="match status" value="1"/>
</dbReference>
<comment type="subcellular location">
    <subcellularLocation>
        <location evidence="1 9">Cell membrane</location>
        <topology evidence="1 9">Multi-pass membrane protein</topology>
    </subcellularLocation>
</comment>
<comment type="similarity">
    <text evidence="2 9">Belongs to the CN hydrolase family. Apolipoprotein N-acyltransferase subfamily.</text>
</comment>
<evidence type="ECO:0000256" key="1">
    <source>
        <dbReference type="ARBA" id="ARBA00004651"/>
    </source>
</evidence>
<dbReference type="HAMAP" id="MF_01148">
    <property type="entry name" value="Lnt"/>
    <property type="match status" value="1"/>
</dbReference>
<protein>
    <recommendedName>
        <fullName evidence="9">Apolipoprotein N-acyltransferase</fullName>
        <shortName evidence="9">ALP N-acyltransferase</shortName>
        <ecNumber evidence="9">2.3.1.269</ecNumber>
    </recommendedName>
</protein>
<dbReference type="InterPro" id="IPR003010">
    <property type="entry name" value="C-N_Hydrolase"/>
</dbReference>
<comment type="pathway">
    <text evidence="9">Protein modification; lipoprotein biosynthesis (N-acyl transfer).</text>
</comment>
<reference evidence="11 12" key="1">
    <citation type="submission" date="2017-03" db="EMBL/GenBank/DDBJ databases">
        <title>Complete genome sequence of Candidatus 'Thiodictyon syntrophicum' sp. nov. strain Cad16T, a photolithoautotroph purple sulfur bacterium isolated from an alpine meromictic lake.</title>
        <authorList>
            <person name="Luedin S.M."/>
            <person name="Pothier J.F."/>
            <person name="Danza F."/>
            <person name="Storelli N."/>
            <person name="Wittwer M."/>
            <person name="Tonolla M."/>
        </authorList>
    </citation>
    <scope>NUCLEOTIDE SEQUENCE [LARGE SCALE GENOMIC DNA]</scope>
    <source>
        <strain evidence="11 12">Cad16T</strain>
    </source>
</reference>
<dbReference type="Proteomes" id="UP000232638">
    <property type="component" value="Chromosome"/>
</dbReference>
<feature type="domain" description="CN hydrolase" evidence="10">
    <location>
        <begin position="224"/>
        <end position="494"/>
    </location>
</feature>
<evidence type="ECO:0000256" key="5">
    <source>
        <dbReference type="ARBA" id="ARBA00022692"/>
    </source>
</evidence>
<gene>
    <name evidence="9" type="primary">lnt</name>
    <name evidence="11" type="ORF">THSYN_12645</name>
</gene>
<comment type="function">
    <text evidence="9">Catalyzes the phospholipid dependent N-acylation of the N-terminal cysteine of apolipoprotein, the last step in lipoprotein maturation.</text>
</comment>
<keyword evidence="4 9" id="KW-0808">Transferase</keyword>
<dbReference type="InterPro" id="IPR036526">
    <property type="entry name" value="C-N_Hydrolase_sf"/>
</dbReference>
<comment type="catalytic activity">
    <reaction evidence="9">
        <text>N-terminal S-1,2-diacyl-sn-glyceryl-L-cysteinyl-[lipoprotein] + a glycerophospholipid = N-acyl-S-1,2-diacyl-sn-glyceryl-L-cysteinyl-[lipoprotein] + a 2-acyl-sn-glycero-3-phospholipid + H(+)</text>
        <dbReference type="Rhea" id="RHEA:48228"/>
        <dbReference type="Rhea" id="RHEA-COMP:14681"/>
        <dbReference type="Rhea" id="RHEA-COMP:14684"/>
        <dbReference type="ChEBI" id="CHEBI:15378"/>
        <dbReference type="ChEBI" id="CHEBI:136912"/>
        <dbReference type="ChEBI" id="CHEBI:140656"/>
        <dbReference type="ChEBI" id="CHEBI:140657"/>
        <dbReference type="ChEBI" id="CHEBI:140660"/>
        <dbReference type="EC" id="2.3.1.269"/>
    </reaction>
</comment>
<sequence length="534" mass="59524">MKRASPWRWAALSGLLYGLSFPSFTQLHLEPLAWFCWVPWLLALRGPVSWGQAAGSGWLALWIGTAIATRWLLVVQPGVGLFVFTVQSALMLPILLLFFAVRRLVGWRRALWVLPPLWTGWEWLLTRQPLHTPLAFFGYSQANWYGLIQYCDLVGVWGIACWLVLFNVLIARAWAQAAEGRTGMTRRLLPRLIAIALPMLALPAGYGWYRIGELEPRLAQAPRITIALVQPNVGYGGKEQESQRDYVKAMEQMVIRSTESIIAHHPDLVVWPEATLPFDVSTQAAVRDYLLLVVERWNVPLILGFQERLDERHLYNSALLVTPQLARYARDLPRDQPPRLKVYRKQELVPFAEQVPFADRVPALEALALPIDGATSLILKGDPVATRFAFRDHQGVKRWAGVRICYEVLYPAGTARLVADGAAMLTVISNDGPFGRSTATLQLAAYSRILAISTRRSLARCANTGLTLFADPLGRLYGSVPRWEEQVAVGSVALGNDLSLYVRYPDLFPAACLGAAVLGALLAWVRMGRAARAS</sequence>
<feature type="transmembrane region" description="Helical" evidence="9">
    <location>
        <begin position="53"/>
        <end position="73"/>
    </location>
</feature>
<dbReference type="EMBL" id="CP020370">
    <property type="protein sequence ID" value="AUB81725.1"/>
    <property type="molecule type" value="Genomic_DNA"/>
</dbReference>
<dbReference type="GO" id="GO:0016410">
    <property type="term" value="F:N-acyltransferase activity"/>
    <property type="evidence" value="ECO:0007669"/>
    <property type="project" value="UniProtKB-UniRule"/>
</dbReference>
<organism evidence="11 12">
    <name type="scientific">Candidatus Thiodictyon syntrophicum</name>
    <dbReference type="NCBI Taxonomy" id="1166950"/>
    <lineage>
        <taxon>Bacteria</taxon>
        <taxon>Pseudomonadati</taxon>
        <taxon>Pseudomonadota</taxon>
        <taxon>Gammaproteobacteria</taxon>
        <taxon>Chromatiales</taxon>
        <taxon>Chromatiaceae</taxon>
        <taxon>Thiodictyon</taxon>
    </lineage>
</organism>
<feature type="transmembrane region" description="Helical" evidence="9">
    <location>
        <begin position="507"/>
        <end position="525"/>
    </location>
</feature>
<evidence type="ECO:0000256" key="4">
    <source>
        <dbReference type="ARBA" id="ARBA00022679"/>
    </source>
</evidence>
<dbReference type="KEGG" id="tsy:THSYN_12645"/>
<dbReference type="CDD" id="cd07571">
    <property type="entry name" value="ALP_N-acyl_transferase"/>
    <property type="match status" value="1"/>
</dbReference>
<dbReference type="SUPFAM" id="SSF56317">
    <property type="entry name" value="Carbon-nitrogen hydrolase"/>
    <property type="match status" value="1"/>
</dbReference>
<comment type="caution">
    <text evidence="9">Lacks conserved residue(s) required for the propagation of feature annotation.</text>
</comment>
<evidence type="ECO:0000256" key="3">
    <source>
        <dbReference type="ARBA" id="ARBA00022475"/>
    </source>
</evidence>
<dbReference type="PROSITE" id="PS50263">
    <property type="entry name" value="CN_HYDROLASE"/>
    <property type="match status" value="1"/>
</dbReference>
<evidence type="ECO:0000256" key="9">
    <source>
        <dbReference type="HAMAP-Rule" id="MF_01148"/>
    </source>
</evidence>
<evidence type="ECO:0000256" key="8">
    <source>
        <dbReference type="ARBA" id="ARBA00023315"/>
    </source>
</evidence>
<evidence type="ECO:0000313" key="12">
    <source>
        <dbReference type="Proteomes" id="UP000232638"/>
    </source>
</evidence>
<keyword evidence="3 9" id="KW-1003">Cell membrane</keyword>
<keyword evidence="11" id="KW-0449">Lipoprotein</keyword>
<dbReference type="EC" id="2.3.1.269" evidence="9"/>
<dbReference type="GO" id="GO:0042158">
    <property type="term" value="P:lipoprotein biosynthetic process"/>
    <property type="evidence" value="ECO:0007669"/>
    <property type="project" value="UniProtKB-UniRule"/>
</dbReference>
<keyword evidence="12" id="KW-1185">Reference proteome</keyword>
<evidence type="ECO:0000256" key="6">
    <source>
        <dbReference type="ARBA" id="ARBA00022989"/>
    </source>
</evidence>
<dbReference type="OrthoDB" id="9811121at2"/>
<dbReference type="Pfam" id="PF00795">
    <property type="entry name" value="CN_hydrolase"/>
    <property type="match status" value="1"/>
</dbReference>
<dbReference type="InterPro" id="IPR045378">
    <property type="entry name" value="LNT_N"/>
</dbReference>
<accession>A0A2K8U852</accession>